<gene>
    <name evidence="18" type="ORF">H0194_05270</name>
</gene>
<evidence type="ECO:0000256" key="12">
    <source>
        <dbReference type="ARBA" id="ARBA00034000"/>
    </source>
</evidence>
<organism evidence="18 19">
    <name type="scientific">Corynebacterium incognita</name>
    <dbReference type="NCBI Taxonomy" id="2754725"/>
    <lineage>
        <taxon>Bacteria</taxon>
        <taxon>Bacillati</taxon>
        <taxon>Actinomycetota</taxon>
        <taxon>Actinomycetes</taxon>
        <taxon>Mycobacteriales</taxon>
        <taxon>Corynebacteriaceae</taxon>
        <taxon>Corynebacterium</taxon>
    </lineage>
</organism>
<dbReference type="InterPro" id="IPR036950">
    <property type="entry name" value="PBP_transglycosylase"/>
</dbReference>
<dbReference type="InterPro" id="IPR001264">
    <property type="entry name" value="Glyco_trans_51"/>
</dbReference>
<keyword evidence="8" id="KW-0133">Cell shape</keyword>
<proteinExistence type="inferred from homology"/>
<feature type="region of interest" description="Disordered" evidence="14">
    <location>
        <begin position="684"/>
        <end position="780"/>
    </location>
</feature>
<feature type="compositionally biased region" description="Low complexity" evidence="14">
    <location>
        <begin position="7"/>
        <end position="22"/>
    </location>
</feature>
<dbReference type="PANTHER" id="PTHR32282">
    <property type="entry name" value="BINDING PROTEIN TRANSPEPTIDASE, PUTATIVE-RELATED"/>
    <property type="match status" value="1"/>
</dbReference>
<dbReference type="GO" id="GO:0071555">
    <property type="term" value="P:cell wall organization"/>
    <property type="evidence" value="ECO:0007669"/>
    <property type="project" value="UniProtKB-KW"/>
</dbReference>
<feature type="compositionally biased region" description="Low complexity" evidence="14">
    <location>
        <begin position="709"/>
        <end position="720"/>
    </location>
</feature>
<dbReference type="Pfam" id="PF00905">
    <property type="entry name" value="Transpeptidase"/>
    <property type="match status" value="1"/>
</dbReference>
<dbReference type="SUPFAM" id="SSF53955">
    <property type="entry name" value="Lysozyme-like"/>
    <property type="match status" value="1"/>
</dbReference>
<dbReference type="Proteomes" id="UP000515743">
    <property type="component" value="Chromosome"/>
</dbReference>
<dbReference type="KEGG" id="cik:H0194_05270"/>
<evidence type="ECO:0000313" key="19">
    <source>
        <dbReference type="Proteomes" id="UP000515743"/>
    </source>
</evidence>
<evidence type="ECO:0000256" key="9">
    <source>
        <dbReference type="ARBA" id="ARBA00022984"/>
    </source>
</evidence>
<dbReference type="Pfam" id="PF00912">
    <property type="entry name" value="Transgly"/>
    <property type="match status" value="1"/>
</dbReference>
<evidence type="ECO:0000256" key="5">
    <source>
        <dbReference type="ARBA" id="ARBA00022676"/>
    </source>
</evidence>
<keyword evidence="15" id="KW-1133">Transmembrane helix</keyword>
<evidence type="ECO:0000259" key="17">
    <source>
        <dbReference type="Pfam" id="PF00912"/>
    </source>
</evidence>
<feature type="domain" description="Glycosyl transferase family 51" evidence="17">
    <location>
        <begin position="96"/>
        <end position="262"/>
    </location>
</feature>
<keyword evidence="4" id="KW-0645">Protease</keyword>
<evidence type="ECO:0000256" key="13">
    <source>
        <dbReference type="ARBA" id="ARBA00049902"/>
    </source>
</evidence>
<dbReference type="FunFam" id="1.10.3810.10:FF:000001">
    <property type="entry name" value="Penicillin-binding protein 1A"/>
    <property type="match status" value="1"/>
</dbReference>
<feature type="compositionally biased region" description="Acidic residues" evidence="14">
    <location>
        <begin position="769"/>
        <end position="780"/>
    </location>
</feature>
<comment type="similarity">
    <text evidence="1">In the C-terminal section; belongs to the transpeptidase family.</text>
</comment>
<feature type="compositionally biased region" description="Acidic residues" evidence="14">
    <location>
        <begin position="686"/>
        <end position="698"/>
    </location>
</feature>
<dbReference type="GO" id="GO:0008658">
    <property type="term" value="F:penicillin binding"/>
    <property type="evidence" value="ECO:0007669"/>
    <property type="project" value="InterPro"/>
</dbReference>
<keyword evidence="6" id="KW-0808">Transferase</keyword>
<comment type="catalytic activity">
    <reaction evidence="13">
        <text>[GlcNAc-(1-&gt;4)-Mur2Ac(oyl-L-Ala-gamma-D-Glu-L-Lys-D-Ala-D-Ala)](n)-di-trans,octa-cis-undecaprenyl diphosphate + beta-D-GlcNAc-(1-&gt;4)-Mur2Ac(oyl-L-Ala-gamma-D-Glu-L-Lys-D-Ala-D-Ala)-di-trans,octa-cis-undecaprenyl diphosphate = [GlcNAc-(1-&gt;4)-Mur2Ac(oyl-L-Ala-gamma-D-Glu-L-Lys-D-Ala-D-Ala)](n+1)-di-trans,octa-cis-undecaprenyl diphosphate + di-trans,octa-cis-undecaprenyl diphosphate + H(+)</text>
        <dbReference type="Rhea" id="RHEA:23708"/>
        <dbReference type="Rhea" id="RHEA-COMP:9602"/>
        <dbReference type="Rhea" id="RHEA-COMP:9603"/>
        <dbReference type="ChEBI" id="CHEBI:15378"/>
        <dbReference type="ChEBI" id="CHEBI:58405"/>
        <dbReference type="ChEBI" id="CHEBI:60033"/>
        <dbReference type="ChEBI" id="CHEBI:78435"/>
        <dbReference type="EC" id="2.4.99.28"/>
    </reaction>
</comment>
<name>A0A7G7CS08_9CORY</name>
<evidence type="ECO:0000256" key="7">
    <source>
        <dbReference type="ARBA" id="ARBA00022801"/>
    </source>
</evidence>
<keyword evidence="3" id="KW-0121">Carboxypeptidase</keyword>
<keyword evidence="7" id="KW-0378">Hydrolase</keyword>
<keyword evidence="11" id="KW-0961">Cell wall biogenesis/degradation</keyword>
<keyword evidence="5" id="KW-0328">Glycosyltransferase</keyword>
<dbReference type="GO" id="GO:0009002">
    <property type="term" value="F:serine-type D-Ala-D-Ala carboxypeptidase activity"/>
    <property type="evidence" value="ECO:0007669"/>
    <property type="project" value="UniProtKB-EC"/>
</dbReference>
<comment type="similarity">
    <text evidence="2">In the N-terminal section; belongs to the glycosyltransferase 51 family.</text>
</comment>
<feature type="transmembrane region" description="Helical" evidence="15">
    <location>
        <begin position="39"/>
        <end position="62"/>
    </location>
</feature>
<evidence type="ECO:0000256" key="6">
    <source>
        <dbReference type="ARBA" id="ARBA00022679"/>
    </source>
</evidence>
<accession>A0A7G7CS08</accession>
<evidence type="ECO:0000256" key="3">
    <source>
        <dbReference type="ARBA" id="ARBA00022645"/>
    </source>
</evidence>
<evidence type="ECO:0000256" key="8">
    <source>
        <dbReference type="ARBA" id="ARBA00022960"/>
    </source>
</evidence>
<feature type="region of interest" description="Disordered" evidence="14">
    <location>
        <begin position="1"/>
        <end position="31"/>
    </location>
</feature>
<keyword evidence="19" id="KW-1185">Reference proteome</keyword>
<dbReference type="InterPro" id="IPR023346">
    <property type="entry name" value="Lysozyme-like_dom_sf"/>
</dbReference>
<dbReference type="GO" id="GO:0008955">
    <property type="term" value="F:peptidoglycan glycosyltransferase activity"/>
    <property type="evidence" value="ECO:0007669"/>
    <property type="project" value="UniProtKB-EC"/>
</dbReference>
<dbReference type="GO" id="GO:0008360">
    <property type="term" value="P:regulation of cell shape"/>
    <property type="evidence" value="ECO:0007669"/>
    <property type="project" value="UniProtKB-KW"/>
</dbReference>
<dbReference type="GO" id="GO:0009252">
    <property type="term" value="P:peptidoglycan biosynthetic process"/>
    <property type="evidence" value="ECO:0007669"/>
    <property type="project" value="UniProtKB-KW"/>
</dbReference>
<evidence type="ECO:0000313" key="18">
    <source>
        <dbReference type="EMBL" id="QNE90374.1"/>
    </source>
</evidence>
<dbReference type="InterPro" id="IPR001460">
    <property type="entry name" value="PCN-bd_Tpept"/>
</dbReference>
<dbReference type="PANTHER" id="PTHR32282:SF34">
    <property type="entry name" value="PENICILLIN-BINDING PROTEIN 1A"/>
    <property type="match status" value="1"/>
</dbReference>
<keyword evidence="15" id="KW-0812">Transmembrane</keyword>
<reference evidence="18 19" key="1">
    <citation type="submission" date="2020-07" db="EMBL/GenBank/DDBJ databases">
        <title>Complete genome and description of Corynebacterium incognita strain Marseille-Q3630 sp. nov.</title>
        <authorList>
            <person name="Boxberger M."/>
        </authorList>
    </citation>
    <scope>NUCLEOTIDE SEQUENCE [LARGE SCALE GENOMIC DNA]</scope>
    <source>
        <strain evidence="18 19">Marseille-Q3630</strain>
    </source>
</reference>
<dbReference type="Gene3D" id="1.10.3810.10">
    <property type="entry name" value="Biosynthetic peptidoglycan transglycosylase-like"/>
    <property type="match status" value="1"/>
</dbReference>
<dbReference type="InterPro" id="IPR012338">
    <property type="entry name" value="Beta-lactam/transpept-like"/>
</dbReference>
<dbReference type="SUPFAM" id="SSF56601">
    <property type="entry name" value="beta-lactamase/transpeptidase-like"/>
    <property type="match status" value="1"/>
</dbReference>
<dbReference type="AlphaFoldDB" id="A0A7G7CS08"/>
<evidence type="ECO:0000256" key="10">
    <source>
        <dbReference type="ARBA" id="ARBA00023268"/>
    </source>
</evidence>
<evidence type="ECO:0000256" key="1">
    <source>
        <dbReference type="ARBA" id="ARBA00007090"/>
    </source>
</evidence>
<dbReference type="EMBL" id="CP059404">
    <property type="protein sequence ID" value="QNE90374.1"/>
    <property type="molecule type" value="Genomic_DNA"/>
</dbReference>
<dbReference type="InterPro" id="IPR050396">
    <property type="entry name" value="Glycosyltr_51/Transpeptidase"/>
</dbReference>
<dbReference type="GO" id="GO:0030288">
    <property type="term" value="C:outer membrane-bounded periplasmic space"/>
    <property type="evidence" value="ECO:0007669"/>
    <property type="project" value="TreeGrafter"/>
</dbReference>
<evidence type="ECO:0000256" key="11">
    <source>
        <dbReference type="ARBA" id="ARBA00023316"/>
    </source>
</evidence>
<keyword evidence="9" id="KW-0573">Peptidoglycan synthesis</keyword>
<evidence type="ECO:0000256" key="4">
    <source>
        <dbReference type="ARBA" id="ARBA00022670"/>
    </source>
</evidence>
<dbReference type="RefSeq" id="WP_185176747.1">
    <property type="nucleotide sequence ID" value="NZ_CP059404.1"/>
</dbReference>
<evidence type="ECO:0000256" key="14">
    <source>
        <dbReference type="SAM" id="MobiDB-lite"/>
    </source>
</evidence>
<dbReference type="GO" id="GO:0006508">
    <property type="term" value="P:proteolysis"/>
    <property type="evidence" value="ECO:0007669"/>
    <property type="project" value="UniProtKB-KW"/>
</dbReference>
<protein>
    <submittedName>
        <fullName evidence="18">Penicillin-binding protein</fullName>
    </submittedName>
</protein>
<evidence type="ECO:0000259" key="16">
    <source>
        <dbReference type="Pfam" id="PF00905"/>
    </source>
</evidence>
<sequence>MNEKAESGAAHSASASGASARSATRKGRQKPKRRAKSGCLIWFLVIALVAIAVPAVAFSVAYSKARIPEASELQNAQISTIFAGDGKTELARLVPPEGNRKQITLDKIPDHVETAVLAAEDREFWTNSGFSVTGFGRAVIGQLTGNDSAGGGSTITQQYVKNTLVGDERSYERKARELVYSVKMTNEWPKEQILNAYLNTVYFGRNAYGIESAANAYFNKPASKLTVSEGALLAGLIQTPSQLDPWVNKQRSVDRWNYVMDGLVEMGEVDAAERSKQKFPQTRNPAKYSAYTEATGPNGLIKNRVIDELEHIGITEDDVTNKGLQITTTIEMKVQNATLDAVRANLDPLQDDARAASVSIDPATGAVRGYYGGDEAGGWDYANAPMQTGSTFKIMALAAALQQGISLDTGYSSAPVTLPGNIPVSNVEGFDCGFCSIKDALKYSHNTSFIRLQDDLKNKMQDTADMAHSLGVADTLPSIEKTLTENGNPPYEGIVLGQYPSRPVDMATAMATLTNKGVWNETHFVQKVETGTGEVLFERPEPEGQRRVSETVAGNVLEAMKPIASYSNGALADGRESAAKTGTSQLGDTGNNRDAWMVGSTPQLASAVWVGTADNASAIFNQWGGIMYGSQAPTQIWKQTLDASLAGQELVPFDSVKPVRYGTGMYGGGYVDPNYVPEQAAPVEEAPVEEVPAEEAPAEEQRTPRSNRGDSGNSGNSNRGNSGGNSGNGGGNSGGNSGNGGDSGGNSGGNSGNGGGNTGGGNGGGAVEQDIEDLINEFLQ</sequence>
<keyword evidence="10" id="KW-0511">Multifunctional enzyme</keyword>
<feature type="compositionally biased region" description="Gly residues" evidence="14">
    <location>
        <begin position="721"/>
        <end position="766"/>
    </location>
</feature>
<comment type="catalytic activity">
    <reaction evidence="12">
        <text>Preferential cleavage: (Ac)2-L-Lys-D-Ala-|-D-Ala. Also transpeptidation of peptidyl-alanyl moieties that are N-acyl substituents of D-alanine.</text>
        <dbReference type="EC" id="3.4.16.4"/>
    </reaction>
</comment>
<feature type="domain" description="Penicillin-binding protein transpeptidase" evidence="16">
    <location>
        <begin position="358"/>
        <end position="612"/>
    </location>
</feature>
<keyword evidence="15" id="KW-0472">Membrane</keyword>
<dbReference type="Gene3D" id="3.40.710.10">
    <property type="entry name" value="DD-peptidase/beta-lactamase superfamily"/>
    <property type="match status" value="1"/>
</dbReference>
<evidence type="ECO:0000256" key="15">
    <source>
        <dbReference type="SAM" id="Phobius"/>
    </source>
</evidence>
<evidence type="ECO:0000256" key="2">
    <source>
        <dbReference type="ARBA" id="ARBA00007739"/>
    </source>
</evidence>